<keyword evidence="1" id="KW-0812">Transmembrane</keyword>
<keyword evidence="1" id="KW-0472">Membrane</keyword>
<protein>
    <submittedName>
        <fullName evidence="2">6704_t:CDS:1</fullName>
    </submittedName>
</protein>
<feature type="transmembrane region" description="Helical" evidence="1">
    <location>
        <begin position="20"/>
        <end position="38"/>
    </location>
</feature>
<evidence type="ECO:0000256" key="1">
    <source>
        <dbReference type="SAM" id="Phobius"/>
    </source>
</evidence>
<dbReference type="EMBL" id="CAJVQB010003703">
    <property type="protein sequence ID" value="CAG8615449.1"/>
    <property type="molecule type" value="Genomic_DNA"/>
</dbReference>
<keyword evidence="1" id="KW-1133">Transmembrane helix</keyword>
<evidence type="ECO:0000313" key="3">
    <source>
        <dbReference type="Proteomes" id="UP000789901"/>
    </source>
</evidence>
<proteinExistence type="predicted"/>
<name>A0ABN7UJX6_GIGMA</name>
<reference evidence="2 3" key="1">
    <citation type="submission" date="2021-06" db="EMBL/GenBank/DDBJ databases">
        <authorList>
            <person name="Kallberg Y."/>
            <person name="Tangrot J."/>
            <person name="Rosling A."/>
        </authorList>
    </citation>
    <scope>NUCLEOTIDE SEQUENCE [LARGE SCALE GENOMIC DNA]</scope>
    <source>
        <strain evidence="2 3">120-4 pot B 10/14</strain>
    </source>
</reference>
<accession>A0ABN7UJX6</accession>
<keyword evidence="3" id="KW-1185">Reference proteome</keyword>
<evidence type="ECO:0000313" key="2">
    <source>
        <dbReference type="EMBL" id="CAG8615449.1"/>
    </source>
</evidence>
<gene>
    <name evidence="2" type="ORF">GMARGA_LOCUS7569</name>
</gene>
<sequence>MVVVNWILKVNAKEVGKMEAWNLVEALLLSLIILRLALAPPETLNDIYSIPFDDDCGYSLMYKIS</sequence>
<organism evidence="2 3">
    <name type="scientific">Gigaspora margarita</name>
    <dbReference type="NCBI Taxonomy" id="4874"/>
    <lineage>
        <taxon>Eukaryota</taxon>
        <taxon>Fungi</taxon>
        <taxon>Fungi incertae sedis</taxon>
        <taxon>Mucoromycota</taxon>
        <taxon>Glomeromycotina</taxon>
        <taxon>Glomeromycetes</taxon>
        <taxon>Diversisporales</taxon>
        <taxon>Gigasporaceae</taxon>
        <taxon>Gigaspora</taxon>
    </lineage>
</organism>
<comment type="caution">
    <text evidence="2">The sequence shown here is derived from an EMBL/GenBank/DDBJ whole genome shotgun (WGS) entry which is preliminary data.</text>
</comment>
<dbReference type="Proteomes" id="UP000789901">
    <property type="component" value="Unassembled WGS sequence"/>
</dbReference>